<proteinExistence type="predicted"/>
<dbReference type="AlphaFoldDB" id="J0CA93"/>
<dbReference type="HOGENOM" id="CLU_2247919_0_0_5"/>
<evidence type="ECO:0000313" key="2">
    <source>
        <dbReference type="Proteomes" id="UP000005732"/>
    </source>
</evidence>
<organism evidence="1 2">
    <name type="scientific">Rhizobium leguminosarum bv. trifolii WSM2297</name>
    <dbReference type="NCBI Taxonomy" id="754762"/>
    <lineage>
        <taxon>Bacteria</taxon>
        <taxon>Pseudomonadati</taxon>
        <taxon>Pseudomonadota</taxon>
        <taxon>Alphaproteobacteria</taxon>
        <taxon>Hyphomicrobiales</taxon>
        <taxon>Rhizobiaceae</taxon>
        <taxon>Rhizobium/Agrobacterium group</taxon>
        <taxon>Rhizobium</taxon>
    </lineage>
</organism>
<dbReference type="RefSeq" id="WP_003580429.1">
    <property type="nucleotide sequence ID" value="NZ_JH719395.1"/>
</dbReference>
<protein>
    <submittedName>
        <fullName evidence="1">Uncharacterized protein</fullName>
    </submittedName>
</protein>
<accession>J0CA93</accession>
<name>J0CA93_RHILT</name>
<sequence length="106" mass="12019">MKVLLTRKALNEVRRFGEYMSRSERDRELIPSIEWALPAVSTNETTGQVTELGIHLYLGALEADKLQGRMVLKQEGVTFALALPKEAERLAYVKIDYAGRDFFISS</sequence>
<dbReference type="EMBL" id="JH719395">
    <property type="protein sequence ID" value="EJC80012.1"/>
    <property type="molecule type" value="Genomic_DNA"/>
</dbReference>
<gene>
    <name evidence="1" type="ORF">Rleg4DRAFT_1620</name>
</gene>
<evidence type="ECO:0000313" key="1">
    <source>
        <dbReference type="EMBL" id="EJC80012.1"/>
    </source>
</evidence>
<reference evidence="1 2" key="1">
    <citation type="submission" date="2012-02" db="EMBL/GenBank/DDBJ databases">
        <title>Improved High-Quality Draft Sequence of Rhizobium leguminosarum bv. trifolii WSM2297.</title>
        <authorList>
            <consortium name="US DOE Joint Genome Institute"/>
            <person name="Lucas S."/>
            <person name="Han J."/>
            <person name="Lapidus A."/>
            <person name="Cheng J.-F."/>
            <person name="Goodwin L."/>
            <person name="Pitluck S."/>
            <person name="Peters L."/>
            <person name="Ovchinnikova G."/>
            <person name="Zhang X."/>
            <person name="Detter J.C."/>
            <person name="Han C."/>
            <person name="Tapia R."/>
            <person name="Land M."/>
            <person name="Hauser L."/>
            <person name="Kyrpides N."/>
            <person name="Ivanova N."/>
            <person name="Pagani I."/>
            <person name="Brau L."/>
            <person name="Yates R."/>
            <person name="O'Hara G."/>
            <person name="Rui T."/>
            <person name="Howieson J."/>
            <person name="Reeve W."/>
            <person name="Woyke T."/>
        </authorList>
    </citation>
    <scope>NUCLEOTIDE SEQUENCE [LARGE SCALE GENOMIC DNA]</scope>
    <source>
        <strain evidence="1 2">WSM2297</strain>
    </source>
</reference>
<dbReference type="Proteomes" id="UP000005732">
    <property type="component" value="Unassembled WGS sequence"/>
</dbReference>
<dbReference type="OrthoDB" id="8373761at2"/>